<keyword evidence="6" id="KW-1185">Reference proteome</keyword>
<dbReference type="Proteomes" id="UP000682733">
    <property type="component" value="Unassembled WGS sequence"/>
</dbReference>
<dbReference type="Proteomes" id="UP000681722">
    <property type="component" value="Unassembled WGS sequence"/>
</dbReference>
<dbReference type="EMBL" id="CAJNOQ010005106">
    <property type="protein sequence ID" value="CAF1086344.1"/>
    <property type="molecule type" value="Genomic_DNA"/>
</dbReference>
<feature type="compositionally biased region" description="Basic and acidic residues" evidence="1">
    <location>
        <begin position="53"/>
        <end position="64"/>
    </location>
</feature>
<protein>
    <submittedName>
        <fullName evidence="3">Uncharacterized protein</fullName>
    </submittedName>
</protein>
<dbReference type="EMBL" id="CAJOBA010002502">
    <property type="protein sequence ID" value="CAF3647615.1"/>
    <property type="molecule type" value="Genomic_DNA"/>
</dbReference>
<dbReference type="EMBL" id="CAJNOK010002502">
    <property type="protein sequence ID" value="CAF0862837.1"/>
    <property type="molecule type" value="Genomic_DNA"/>
</dbReference>
<feature type="region of interest" description="Disordered" evidence="1">
    <location>
        <begin position="1"/>
        <end position="26"/>
    </location>
</feature>
<accession>A0A814N3D6</accession>
<evidence type="ECO:0000313" key="3">
    <source>
        <dbReference type="EMBL" id="CAF1086344.1"/>
    </source>
</evidence>
<evidence type="ECO:0000313" key="5">
    <source>
        <dbReference type="EMBL" id="CAF3851897.1"/>
    </source>
</evidence>
<evidence type="ECO:0000313" key="2">
    <source>
        <dbReference type="EMBL" id="CAF0862837.1"/>
    </source>
</evidence>
<sequence>MSVMRSLATGSRNRVSDRRSSGTRAALHIEPKVIHDEAPSRSTVVRWSKWFREGGEQIEDEPRPGRPVTKTTSENIEEVRL</sequence>
<feature type="region of interest" description="Disordered" evidence="1">
    <location>
        <begin position="53"/>
        <end position="81"/>
    </location>
</feature>
<evidence type="ECO:0000313" key="4">
    <source>
        <dbReference type="EMBL" id="CAF3647615.1"/>
    </source>
</evidence>
<proteinExistence type="predicted"/>
<organism evidence="3 6">
    <name type="scientific">Didymodactylos carnosus</name>
    <dbReference type="NCBI Taxonomy" id="1234261"/>
    <lineage>
        <taxon>Eukaryota</taxon>
        <taxon>Metazoa</taxon>
        <taxon>Spiralia</taxon>
        <taxon>Gnathifera</taxon>
        <taxon>Rotifera</taxon>
        <taxon>Eurotatoria</taxon>
        <taxon>Bdelloidea</taxon>
        <taxon>Philodinida</taxon>
        <taxon>Philodinidae</taxon>
        <taxon>Didymodactylos</taxon>
    </lineage>
</organism>
<name>A0A814N3D6_9BILA</name>
<dbReference type="EMBL" id="CAJOBC010005106">
    <property type="protein sequence ID" value="CAF3851897.1"/>
    <property type="molecule type" value="Genomic_DNA"/>
</dbReference>
<dbReference type="OrthoDB" id="10017160at2759"/>
<dbReference type="AlphaFoldDB" id="A0A814N3D6"/>
<comment type="caution">
    <text evidence="3">The sequence shown here is derived from an EMBL/GenBank/DDBJ whole genome shotgun (WGS) entry which is preliminary data.</text>
</comment>
<gene>
    <name evidence="3" type="ORF">GPM918_LOCUS18026</name>
    <name evidence="2" type="ORF">OVA965_LOCUS7723</name>
    <name evidence="5" type="ORF">SRO942_LOCUS18023</name>
    <name evidence="4" type="ORF">TMI583_LOCUS7718</name>
</gene>
<dbReference type="Proteomes" id="UP000677228">
    <property type="component" value="Unassembled WGS sequence"/>
</dbReference>
<evidence type="ECO:0000256" key="1">
    <source>
        <dbReference type="SAM" id="MobiDB-lite"/>
    </source>
</evidence>
<dbReference type="Proteomes" id="UP000663829">
    <property type="component" value="Unassembled WGS sequence"/>
</dbReference>
<reference evidence="3" key="1">
    <citation type="submission" date="2021-02" db="EMBL/GenBank/DDBJ databases">
        <authorList>
            <person name="Nowell W R."/>
        </authorList>
    </citation>
    <scope>NUCLEOTIDE SEQUENCE</scope>
</reference>
<evidence type="ECO:0000313" key="6">
    <source>
        <dbReference type="Proteomes" id="UP000663829"/>
    </source>
</evidence>